<dbReference type="InterPro" id="IPR026849">
    <property type="entry name" value="ATG2"/>
</dbReference>
<comment type="similarity">
    <text evidence="3">Belongs to the ATG2 family.</text>
</comment>
<keyword evidence="7" id="KW-0072">Autophagy</keyword>
<dbReference type="GO" id="GO:0006869">
    <property type="term" value="P:lipid transport"/>
    <property type="evidence" value="ECO:0007669"/>
    <property type="project" value="UniProtKB-KW"/>
</dbReference>
<proteinExistence type="inferred from homology"/>
<evidence type="ECO:0000256" key="6">
    <source>
        <dbReference type="ARBA" id="ARBA00022824"/>
    </source>
</evidence>
<dbReference type="PANTHER" id="PTHR13190">
    <property type="entry name" value="AUTOPHAGY-RELATED 2, ISOFORM A"/>
    <property type="match status" value="1"/>
</dbReference>
<evidence type="ECO:0000313" key="12">
    <source>
        <dbReference type="EMBL" id="GMH13416.1"/>
    </source>
</evidence>
<dbReference type="GO" id="GO:0034045">
    <property type="term" value="C:phagophore assembly site membrane"/>
    <property type="evidence" value="ECO:0007669"/>
    <property type="project" value="UniProtKB-SubCell"/>
</dbReference>
<dbReference type="GO" id="GO:0000045">
    <property type="term" value="P:autophagosome assembly"/>
    <property type="evidence" value="ECO:0007669"/>
    <property type="project" value="TreeGrafter"/>
</dbReference>
<keyword evidence="8" id="KW-0445">Lipid transport</keyword>
<evidence type="ECO:0000256" key="5">
    <source>
        <dbReference type="ARBA" id="ARBA00022448"/>
    </source>
</evidence>
<dbReference type="Pfam" id="PF13329">
    <property type="entry name" value="ATG2_CAD"/>
    <property type="match status" value="2"/>
</dbReference>
<dbReference type="GO" id="GO:0043495">
    <property type="term" value="F:protein-membrane adaptor activity"/>
    <property type="evidence" value="ECO:0007669"/>
    <property type="project" value="TreeGrafter"/>
</dbReference>
<keyword evidence="13" id="KW-1185">Reference proteome</keyword>
<dbReference type="EMBL" id="BSYO01000013">
    <property type="protein sequence ID" value="GMH13416.1"/>
    <property type="molecule type" value="Genomic_DNA"/>
</dbReference>
<evidence type="ECO:0000256" key="8">
    <source>
        <dbReference type="ARBA" id="ARBA00023055"/>
    </source>
</evidence>
<reference evidence="12" key="1">
    <citation type="submission" date="2023-05" db="EMBL/GenBank/DDBJ databases">
        <title>Nepenthes gracilis genome sequencing.</title>
        <authorList>
            <person name="Fukushima K."/>
        </authorList>
    </citation>
    <scope>NUCLEOTIDE SEQUENCE</scope>
    <source>
        <strain evidence="12">SING2019-196</strain>
    </source>
</reference>
<dbReference type="GO" id="GO:0005789">
    <property type="term" value="C:endoplasmic reticulum membrane"/>
    <property type="evidence" value="ECO:0007669"/>
    <property type="project" value="UniProtKB-SubCell"/>
</dbReference>
<dbReference type="GO" id="GO:0034727">
    <property type="term" value="P:piecemeal microautophagy of the nucleus"/>
    <property type="evidence" value="ECO:0007669"/>
    <property type="project" value="TreeGrafter"/>
</dbReference>
<keyword evidence="6" id="KW-0256">Endoplasmic reticulum</keyword>
<evidence type="ECO:0000256" key="10">
    <source>
        <dbReference type="ARBA" id="ARBA00024479"/>
    </source>
</evidence>
<dbReference type="GO" id="GO:0000422">
    <property type="term" value="P:autophagy of mitochondrion"/>
    <property type="evidence" value="ECO:0007669"/>
    <property type="project" value="TreeGrafter"/>
</dbReference>
<keyword evidence="5" id="KW-0813">Transport</keyword>
<name>A0AAD3SMX5_NEPGR</name>
<dbReference type="GO" id="GO:0061908">
    <property type="term" value="C:phagophore"/>
    <property type="evidence" value="ECO:0007669"/>
    <property type="project" value="TreeGrafter"/>
</dbReference>
<accession>A0AAD3SMX5</accession>
<dbReference type="GO" id="GO:0032266">
    <property type="term" value="F:phosphatidylinositol-3-phosphate binding"/>
    <property type="evidence" value="ECO:0007669"/>
    <property type="project" value="TreeGrafter"/>
</dbReference>
<evidence type="ECO:0000256" key="7">
    <source>
        <dbReference type="ARBA" id="ARBA00023006"/>
    </source>
</evidence>
<keyword evidence="9" id="KW-0472">Membrane</keyword>
<evidence type="ECO:0000256" key="4">
    <source>
        <dbReference type="ARBA" id="ARBA00018070"/>
    </source>
</evidence>
<comment type="caution">
    <text evidence="12">The sequence shown here is derived from an EMBL/GenBank/DDBJ whole genome shotgun (WGS) entry which is preliminary data.</text>
</comment>
<sequence length="1926" mass="211529">MSPWNIAKSAEAVVSRFAGKRVCMFLLKKQLGRFVLGDINLDQLDVQLSAGIIRLTDLSLNVDHLNDKLGGSAPLKLREGSIGSLLVKMPWNCNSFQVEVDELELVLAPCDGGQLHRKAETCNSSEECCVRNDFEKHDVIHKSAAASIDVHEGVKAVANMVKWLLGSFHVKVKKVIVAFDPHLDKYEDKTESCKTLVLRIAEIECGTCISEDANSTGGLKSNDFLQINRLTNFLKFQGNLKLSIPWKNGSLDIRKVDADVYLDPVEVELQPRIIRWFLLLWKTLGNYEKNDDADLIYFNTTDSIFSSSDVMLNEKSIPNCGSFSMNSVSPFGGDEASDVLFEDSHLILDWVPFSIGKSPKDGIEEADLGASVDQFFECFDGIRSSQSMLGSSGMWNWTCSVFSAITAASNLASGSLHFPIEQQHVETNLRVNLSGVSLTFSLPDQEQMDLHGPTNDQIDIDSNIHFLRSRWQDILIVVQVCPQEWKLEAIVKNIDLIDYFSATELDDINNSVNNQTLVIQHLQDQVQGALPLRSFSTEDSSSEAPDTSAAEIPFSFLSAAEDCSSKIRCENKDVVKARLLKTFGASHFQFTMSSRSSNGCFTGPAYFSLQLPPLFFWANLNLLHMLFDLCGKTWSSVGINKAANNATSEAFASRENHGASVHGNMEGSLQGNILIPTARVIGCFPVKNDGGFQSYTSWNQFIAVDFSSTPDFMAEEARGSAFIREPTYLKKYSSSTSHSLHLKMAKIDVYLITMASKDDNIGSSTNPGMERFSTERVFSLTGRSGCLSVISMLWHESATTDASVMKTAKLLATSDDIGIKTNNVKKGYEFASATSRKDMEDLNSQIRKEVISSSKFLLHVSLCPVVITLGRPQFIGLFHFLNQMMDGFTCAAGDSSYESKIDYVGQTALLIECDSVEVEINLDVGVSTESSLQRELPGSWHKLKLNTQNFELLSVSHPGGLRNASFLSIGHGEGRLWGSTTGFPDHDLLLISCSNSSMGRGDGEGSNGLSCSTAGSDFVVLYDPESLHNFTSVTVKGVTIVAPGGRLDWMDRIFSFFSFPSDGTEEVTAISLQKDQSQDEVLSGASFVLVLIDGGLSYEPYLKKLIVSEASHVKSRCSASMEQETRGQCVASLLAASSLKLSNTTAVGSTDCDYNIRLQDLGLLLHIVSLPETHSDYSVGQLQKIGYVKVAAEALVEAVLKINLVNNLFWEFHCSESHIDLSTCHDTTLSLIQLVSQIQQLFAPDVEESIVHLQNRWNNIQQGQLRKIKGEYRIKNDYSPSSSEVKQANLDAQSKTELVGLMDKICEDAFLPGGNFMGNLGCSESEVGISLHGNEHGEGSNSSLEYPENVPSIFTQPFQVTGLEGQMTSILQKTDLIEGYCLSELRSLSELTLNNQFADEMHKSKSMNVGTEDVRGGNSRWYGNASLKIMENHISDNTDWTVSEQLVKGKFPSRACFKSNNSERFKGRVLLQNVNVKWRMYAGSDWNELGQTVQCSGDICGRDGTKCLEVVLSDMNIQYDIFPDGDICLSRLCLSIRDFYLYDKSRYAPWKLVLGYYHSKKHPRESSSKAFKLDLEAVRPDPVAPLEEYRLRIACLPVSLHLHQSQLDFLIAFFGGKFSSVDDSDPSSVALTGSNDFKACPITDEALLPFFQKFDMWPIVLRVDYLPSHVDLVALSGGKYVELVNLVPWKGVELQLKHVQGAGVYGWSSVCETIIGEWLEDISQNQIRKLLQGLPTIRSLVSVGSGAAKFVSLPVKNYRKDHRLMKGVQRGTIAFLKSISVEALGLGVHLAAGAHDILLHAECVLTPIQPSSPWPVQCEIKANVACDQPRDAQQGFQQACESLGNGLGKTAAALVHTPMKTYLRGGGAGPALVTAAKGAPAAVIAPASAAAQAVRCALVGVRNSLDPKHEESLNNYLGPSHSGEHS</sequence>
<evidence type="ECO:0000256" key="3">
    <source>
        <dbReference type="ARBA" id="ARBA00009714"/>
    </source>
</evidence>
<dbReference type="GO" id="GO:0061709">
    <property type="term" value="P:reticulophagy"/>
    <property type="evidence" value="ECO:0007669"/>
    <property type="project" value="TreeGrafter"/>
</dbReference>
<evidence type="ECO:0000256" key="1">
    <source>
        <dbReference type="ARBA" id="ARBA00004406"/>
    </source>
</evidence>
<dbReference type="PANTHER" id="PTHR13190:SF1">
    <property type="entry name" value="AUTOPHAGY-RELATED 2, ISOFORM A"/>
    <property type="match status" value="1"/>
</dbReference>
<dbReference type="Proteomes" id="UP001279734">
    <property type="component" value="Unassembled WGS sequence"/>
</dbReference>
<evidence type="ECO:0000256" key="11">
    <source>
        <dbReference type="ARBA" id="ARBA00024615"/>
    </source>
</evidence>
<dbReference type="GO" id="GO:0061723">
    <property type="term" value="P:glycophagy"/>
    <property type="evidence" value="ECO:0007669"/>
    <property type="project" value="TreeGrafter"/>
</dbReference>
<comment type="catalytic activity">
    <reaction evidence="10">
        <text>a 1,2-diacyl-sn-glycero-3-phospho-L-serine(in) = a 1,2-diacyl-sn-glycero-3-phospho-L-serine(out)</text>
        <dbReference type="Rhea" id="RHEA:38663"/>
        <dbReference type="ChEBI" id="CHEBI:57262"/>
    </reaction>
</comment>
<gene>
    <name evidence="12" type="ORF">Nepgr_015257</name>
</gene>
<evidence type="ECO:0000313" key="13">
    <source>
        <dbReference type="Proteomes" id="UP001279734"/>
    </source>
</evidence>
<organism evidence="12 13">
    <name type="scientific">Nepenthes gracilis</name>
    <name type="common">Slender pitcher plant</name>
    <dbReference type="NCBI Taxonomy" id="150966"/>
    <lineage>
        <taxon>Eukaryota</taxon>
        <taxon>Viridiplantae</taxon>
        <taxon>Streptophyta</taxon>
        <taxon>Embryophyta</taxon>
        <taxon>Tracheophyta</taxon>
        <taxon>Spermatophyta</taxon>
        <taxon>Magnoliopsida</taxon>
        <taxon>eudicotyledons</taxon>
        <taxon>Gunneridae</taxon>
        <taxon>Pentapetalae</taxon>
        <taxon>Caryophyllales</taxon>
        <taxon>Nepenthaceae</taxon>
        <taxon>Nepenthes</taxon>
    </lineage>
</organism>
<comment type="subcellular location">
    <subcellularLocation>
        <location evidence="1">Endoplasmic reticulum membrane</location>
        <topology evidence="1">Peripheral membrane protein</topology>
    </subcellularLocation>
    <subcellularLocation>
        <location evidence="2">Preautophagosomal structure membrane</location>
        <topology evidence="2">Peripheral membrane protein</topology>
    </subcellularLocation>
</comment>
<protein>
    <recommendedName>
        <fullName evidence="4">Autophagy-related protein 2</fullName>
    </recommendedName>
</protein>
<evidence type="ECO:0000256" key="9">
    <source>
        <dbReference type="ARBA" id="ARBA00023136"/>
    </source>
</evidence>
<evidence type="ECO:0000256" key="2">
    <source>
        <dbReference type="ARBA" id="ARBA00004623"/>
    </source>
</evidence>
<comment type="catalytic activity">
    <reaction evidence="11">
        <text>a 1,2-diacyl-sn-glycero-3-phosphoethanolamine(in) = a 1,2-diacyl-sn-glycero-3-phosphoethanolamine(out)</text>
        <dbReference type="Rhea" id="RHEA:38895"/>
        <dbReference type="ChEBI" id="CHEBI:64612"/>
    </reaction>
</comment>